<feature type="region of interest" description="Disordered" evidence="1">
    <location>
        <begin position="1"/>
        <end position="83"/>
    </location>
</feature>
<evidence type="ECO:0000313" key="3">
    <source>
        <dbReference type="Proteomes" id="UP000823388"/>
    </source>
</evidence>
<dbReference type="Proteomes" id="UP000823388">
    <property type="component" value="Chromosome 4K"/>
</dbReference>
<feature type="compositionally biased region" description="Pro residues" evidence="1">
    <location>
        <begin position="60"/>
        <end position="70"/>
    </location>
</feature>
<dbReference type="AlphaFoldDB" id="A0A8T0TIU0"/>
<dbReference type="EMBL" id="CM029043">
    <property type="protein sequence ID" value="KAG2608993.1"/>
    <property type="molecule type" value="Genomic_DNA"/>
</dbReference>
<accession>A0A8T0TIU0</accession>
<proteinExistence type="predicted"/>
<reference evidence="2" key="1">
    <citation type="submission" date="2020-05" db="EMBL/GenBank/DDBJ databases">
        <title>WGS assembly of Panicum virgatum.</title>
        <authorList>
            <person name="Lovell J.T."/>
            <person name="Jenkins J."/>
            <person name="Shu S."/>
            <person name="Juenger T.E."/>
            <person name="Schmutz J."/>
        </authorList>
    </citation>
    <scope>NUCLEOTIDE SEQUENCE</scope>
    <source>
        <strain evidence="2">AP13</strain>
    </source>
</reference>
<gene>
    <name evidence="2" type="ORF">PVAP13_4KG002681</name>
</gene>
<keyword evidence="3" id="KW-1185">Reference proteome</keyword>
<protein>
    <submittedName>
        <fullName evidence="2">Uncharacterized protein</fullName>
    </submittedName>
</protein>
<organism evidence="2 3">
    <name type="scientific">Panicum virgatum</name>
    <name type="common">Blackwell switchgrass</name>
    <dbReference type="NCBI Taxonomy" id="38727"/>
    <lineage>
        <taxon>Eukaryota</taxon>
        <taxon>Viridiplantae</taxon>
        <taxon>Streptophyta</taxon>
        <taxon>Embryophyta</taxon>
        <taxon>Tracheophyta</taxon>
        <taxon>Spermatophyta</taxon>
        <taxon>Magnoliopsida</taxon>
        <taxon>Liliopsida</taxon>
        <taxon>Poales</taxon>
        <taxon>Poaceae</taxon>
        <taxon>PACMAD clade</taxon>
        <taxon>Panicoideae</taxon>
        <taxon>Panicodae</taxon>
        <taxon>Paniceae</taxon>
        <taxon>Panicinae</taxon>
        <taxon>Panicum</taxon>
        <taxon>Panicum sect. Hiantes</taxon>
    </lineage>
</organism>
<feature type="compositionally biased region" description="Basic and acidic residues" evidence="1">
    <location>
        <begin position="21"/>
        <end position="33"/>
    </location>
</feature>
<sequence length="107" mass="11299">MLAFKRSETVLKNTRWSPGNRGERGKGGRKIPEATHPPPSPPSTPPRLLLLHTARGGVDPPHPSLSPPPSALEAAVAKSPGPFGGGGGGVRLCREAPRFHHRALLEL</sequence>
<evidence type="ECO:0000313" key="2">
    <source>
        <dbReference type="EMBL" id="KAG2608993.1"/>
    </source>
</evidence>
<evidence type="ECO:0000256" key="1">
    <source>
        <dbReference type="SAM" id="MobiDB-lite"/>
    </source>
</evidence>
<comment type="caution">
    <text evidence="2">The sequence shown here is derived from an EMBL/GenBank/DDBJ whole genome shotgun (WGS) entry which is preliminary data.</text>
</comment>
<name>A0A8T0TIU0_PANVG</name>
<feature type="compositionally biased region" description="Pro residues" evidence="1">
    <location>
        <begin position="35"/>
        <end position="45"/>
    </location>
</feature>